<dbReference type="PROSITE" id="PS51257">
    <property type="entry name" value="PROKAR_LIPOPROTEIN"/>
    <property type="match status" value="1"/>
</dbReference>
<dbReference type="EMBL" id="CP098827">
    <property type="protein sequence ID" value="XBO69885.1"/>
    <property type="molecule type" value="Genomic_DNA"/>
</dbReference>
<dbReference type="AlphaFoldDB" id="A0AAU7KEG3"/>
<dbReference type="InterPro" id="IPR021431">
    <property type="entry name" value="DUF3080"/>
</dbReference>
<organism evidence="1">
    <name type="scientific">Halomonas sp. RT37</name>
    <dbReference type="NCBI Taxonomy" id="2950872"/>
    <lineage>
        <taxon>Bacteria</taxon>
        <taxon>Pseudomonadati</taxon>
        <taxon>Pseudomonadota</taxon>
        <taxon>Gammaproteobacteria</taxon>
        <taxon>Oceanospirillales</taxon>
        <taxon>Halomonadaceae</taxon>
        <taxon>Halomonas</taxon>
    </lineage>
</organism>
<gene>
    <name evidence="1" type="ORF">NFG58_14815</name>
</gene>
<dbReference type="Pfam" id="PF11279">
    <property type="entry name" value="DUF3080"/>
    <property type="match status" value="1"/>
</dbReference>
<reference evidence="1" key="1">
    <citation type="submission" date="2022-06" db="EMBL/GenBank/DDBJ databases">
        <title>A novel DMS-producing enzyme.</title>
        <authorList>
            <person name="Zhang Y."/>
        </authorList>
    </citation>
    <scope>NUCLEOTIDE SEQUENCE</scope>
    <source>
        <strain evidence="1">RT37</strain>
    </source>
</reference>
<proteinExistence type="predicted"/>
<name>A0AAU7KEG3_9GAMM</name>
<evidence type="ECO:0000313" key="1">
    <source>
        <dbReference type="EMBL" id="XBO69885.1"/>
    </source>
</evidence>
<sequence length="356" mass="40180">MNGFRPGRWRPLLLASCLSLLVGCGDSALERDLLAYQQRLAEALDQPPPEPAPVANIGDFPERRQLTLEIPPIREGMLDVFALRGCHIANLVAERNNQLGKTAAPSQRWLYELRLWRRLSACWNAEAADALAEGDRQRLARLTDIKTRQLPLASYNALVSSEEWTGSFSRASSPLPLDELSAVDEQLAALGYLNEAVIHQFDRQWTPESGPLEQALATLRDRPLSAELMRALMLASQRLEEASRLLERALASRHGPDNDRTGADAACSQTTTLPEEGDTLASLERLETQALRWFAGMDRLLDAHVAGSQAFQDYRRQWLDLDSETTPLASFVRVRDDHLWLRQQWRQRCDTHEDLR</sequence>
<dbReference type="RefSeq" id="WP_286984868.1">
    <property type="nucleotide sequence ID" value="NZ_CP098827.1"/>
</dbReference>
<protein>
    <submittedName>
        <fullName evidence="1">DUF3080 domain-containing protein</fullName>
    </submittedName>
</protein>
<accession>A0AAU7KEG3</accession>